<proteinExistence type="predicted"/>
<dbReference type="HOGENOM" id="CLU_2493472_0_0_11"/>
<dbReference type="KEGG" id="gob:Gobs_2610"/>
<protein>
    <submittedName>
        <fullName evidence="1">Uncharacterized protein</fullName>
    </submittedName>
</protein>
<reference evidence="1 2" key="1">
    <citation type="journal article" date="2010" name="Stand. Genomic Sci.">
        <title>Complete genome sequence of Geodermatophilus obscurus type strain (G-20).</title>
        <authorList>
            <person name="Ivanova N."/>
            <person name="Sikorski J."/>
            <person name="Jando M."/>
            <person name="Munk C."/>
            <person name="Lapidus A."/>
            <person name="Glavina Del Rio T."/>
            <person name="Copeland A."/>
            <person name="Tice H."/>
            <person name="Cheng J.-F."/>
            <person name="Lucas S."/>
            <person name="Chen F."/>
            <person name="Nolan M."/>
            <person name="Bruce D."/>
            <person name="Goodwin L."/>
            <person name="Pitluck S."/>
            <person name="Mavromatis K."/>
            <person name="Mikhailova N."/>
            <person name="Pati A."/>
            <person name="Chen A."/>
            <person name="Palaniappan K."/>
            <person name="Land M."/>
            <person name="Hauser L."/>
            <person name="Chang Y.-J."/>
            <person name="Jeffries C.D."/>
            <person name="Meincke L."/>
            <person name="Brettin T."/>
            <person name="Detter J.C."/>
            <person name="Detter J.C."/>
            <person name="Rohde M."/>
            <person name="Goeker M."/>
            <person name="Bristow J."/>
            <person name="Eisen J.A."/>
            <person name="Markowitz V."/>
            <person name="Hugenholtz P."/>
            <person name="Kyrpides N.C."/>
            <person name="Klenk H.-P."/>
        </authorList>
    </citation>
    <scope>NUCLEOTIDE SEQUENCE [LARGE SCALE GENOMIC DNA]</scope>
    <source>
        <strain evidence="2">ATCC 25078 / DSM 43160 / JCM 3152 / KCC A-0152 / KCTC 9177 / NBRC 13315 / NRRL B-3577 / G-20</strain>
    </source>
</reference>
<reference evidence="2" key="2">
    <citation type="submission" date="2010-01" db="EMBL/GenBank/DDBJ databases">
        <title>The complete genome of Geodermatophilus obscurus DSM 43160.</title>
        <authorList>
            <consortium name="US DOE Joint Genome Institute (JGI-PGF)"/>
            <person name="Lucas S."/>
            <person name="Copeland A."/>
            <person name="Lapidus A."/>
            <person name="Glavina del Rio T."/>
            <person name="Dalin E."/>
            <person name="Tice H."/>
            <person name="Bruce D."/>
            <person name="Goodwin L."/>
            <person name="Pitluck S."/>
            <person name="Kyrpides N."/>
            <person name="Mavromatis K."/>
            <person name="Ivanova N."/>
            <person name="Munk A.C."/>
            <person name="Brettin T."/>
            <person name="Detter J.C."/>
            <person name="Han C."/>
            <person name="Larimer F."/>
            <person name="Land M."/>
            <person name="Hauser L."/>
            <person name="Markowitz V."/>
            <person name="Cheng J.-F."/>
            <person name="Hugenholtz P."/>
            <person name="Woyke T."/>
            <person name="Wu D."/>
            <person name="Jando M."/>
            <person name="Schneider S."/>
            <person name="Klenk H.-P."/>
            <person name="Eisen J.A."/>
        </authorList>
    </citation>
    <scope>NUCLEOTIDE SEQUENCE [LARGE SCALE GENOMIC DNA]</scope>
    <source>
        <strain evidence="2">ATCC 25078 / DSM 43160 / JCM 3152 / KCC A-0152 / KCTC 9177 / NBRC 13315 / NRRL B-3577 / G-20</strain>
    </source>
</reference>
<evidence type="ECO:0000313" key="2">
    <source>
        <dbReference type="Proteomes" id="UP000001382"/>
    </source>
</evidence>
<dbReference type="AlphaFoldDB" id="D2S5H4"/>
<name>D2S5H4_GEOOG</name>
<sequence length="86" mass="9414">MARTMFVWICREESTLAALQGLARTLEDQNGLRYATIKILTVNENRGIEIPAGSRDSDGRPLGPHVFTVDNCPAGGVPLLTDEEED</sequence>
<gene>
    <name evidence="1" type="ordered locus">Gobs_2610</name>
</gene>
<keyword evidence="2" id="KW-1185">Reference proteome</keyword>
<evidence type="ECO:0000313" key="1">
    <source>
        <dbReference type="EMBL" id="ADB75254.1"/>
    </source>
</evidence>
<dbReference type="Proteomes" id="UP000001382">
    <property type="component" value="Chromosome"/>
</dbReference>
<accession>D2S5H4</accession>
<dbReference type="RefSeq" id="WP_012948688.1">
    <property type="nucleotide sequence ID" value="NC_013757.1"/>
</dbReference>
<organism evidence="1 2">
    <name type="scientific">Geodermatophilus obscurus (strain ATCC 25078 / DSM 43160 / JCM 3152 / CCUG 61914 / KCC A-0152 / KCTC 9177 / NBRC 13315 / NRRL B-3577 / G-20)</name>
    <dbReference type="NCBI Taxonomy" id="526225"/>
    <lineage>
        <taxon>Bacteria</taxon>
        <taxon>Bacillati</taxon>
        <taxon>Actinomycetota</taxon>
        <taxon>Actinomycetes</taxon>
        <taxon>Geodermatophilales</taxon>
        <taxon>Geodermatophilaceae</taxon>
        <taxon>Geodermatophilus</taxon>
    </lineage>
</organism>
<dbReference type="EMBL" id="CP001867">
    <property type="protein sequence ID" value="ADB75254.1"/>
    <property type="molecule type" value="Genomic_DNA"/>
</dbReference>